<organism evidence="2 3">
    <name type="scientific">Microbispora amethystogenes</name>
    <dbReference type="NCBI Taxonomy" id="1427754"/>
    <lineage>
        <taxon>Bacteria</taxon>
        <taxon>Bacillati</taxon>
        <taxon>Actinomycetota</taxon>
        <taxon>Actinomycetes</taxon>
        <taxon>Streptosporangiales</taxon>
        <taxon>Streptosporangiaceae</taxon>
        <taxon>Microbispora</taxon>
    </lineage>
</organism>
<gene>
    <name evidence="2" type="ORF">Mam01_05790</name>
</gene>
<accession>A0ABQ4F6J7</accession>
<name>A0ABQ4F6J7_9ACTN</name>
<dbReference type="EMBL" id="BOOB01000003">
    <property type="protein sequence ID" value="GIH30415.1"/>
    <property type="molecule type" value="Genomic_DNA"/>
</dbReference>
<sequence>MPEANDNPSTEPEITGEEAPEVVAHSGEESEDAPGCLVHIVVN</sequence>
<dbReference type="RefSeq" id="WP_275408888.1">
    <property type="nucleotide sequence ID" value="NZ_BAABEJ010000021.1"/>
</dbReference>
<feature type="region of interest" description="Disordered" evidence="1">
    <location>
        <begin position="1"/>
        <end position="34"/>
    </location>
</feature>
<comment type="caution">
    <text evidence="2">The sequence shown here is derived from an EMBL/GenBank/DDBJ whole genome shotgun (WGS) entry which is preliminary data.</text>
</comment>
<reference evidence="2 3" key="1">
    <citation type="submission" date="2021-01" db="EMBL/GenBank/DDBJ databases">
        <title>Whole genome shotgun sequence of Microbispora amethystogenes NBRC 101907.</title>
        <authorList>
            <person name="Komaki H."/>
            <person name="Tamura T."/>
        </authorList>
    </citation>
    <scope>NUCLEOTIDE SEQUENCE [LARGE SCALE GENOMIC DNA]</scope>
    <source>
        <strain evidence="2 3">NBRC 101907</strain>
    </source>
</reference>
<keyword evidence="3" id="KW-1185">Reference proteome</keyword>
<evidence type="ECO:0000313" key="3">
    <source>
        <dbReference type="Proteomes" id="UP000651728"/>
    </source>
</evidence>
<feature type="compositionally biased region" description="Polar residues" evidence="1">
    <location>
        <begin position="1"/>
        <end position="12"/>
    </location>
</feature>
<evidence type="ECO:0000313" key="2">
    <source>
        <dbReference type="EMBL" id="GIH30415.1"/>
    </source>
</evidence>
<protein>
    <submittedName>
        <fullName evidence="2">Uncharacterized protein</fullName>
    </submittedName>
</protein>
<evidence type="ECO:0000256" key="1">
    <source>
        <dbReference type="SAM" id="MobiDB-lite"/>
    </source>
</evidence>
<dbReference type="Proteomes" id="UP000651728">
    <property type="component" value="Unassembled WGS sequence"/>
</dbReference>
<proteinExistence type="predicted"/>